<dbReference type="AlphaFoldDB" id="A0A1F6CAK5"/>
<feature type="transmembrane region" description="Helical" evidence="2">
    <location>
        <begin position="372"/>
        <end position="394"/>
    </location>
</feature>
<feature type="transmembrane region" description="Helical" evidence="2">
    <location>
        <begin position="59"/>
        <end position="77"/>
    </location>
</feature>
<evidence type="ECO:0000313" key="5">
    <source>
        <dbReference type="Proteomes" id="UP000178606"/>
    </source>
</evidence>
<evidence type="ECO:0000256" key="2">
    <source>
        <dbReference type="SAM" id="Phobius"/>
    </source>
</evidence>
<feature type="transmembrane region" description="Helical" evidence="2">
    <location>
        <begin position="292"/>
        <end position="313"/>
    </location>
</feature>
<dbReference type="Pfam" id="PF20581">
    <property type="entry name" value="DUF6785"/>
    <property type="match status" value="1"/>
</dbReference>
<keyword evidence="2" id="KW-0472">Membrane</keyword>
<organism evidence="4 5">
    <name type="scientific">Handelsmanbacteria sp. (strain RIFCSPLOWO2_12_FULL_64_10)</name>
    <dbReference type="NCBI Taxonomy" id="1817868"/>
    <lineage>
        <taxon>Bacteria</taxon>
        <taxon>Candidatus Handelsmaniibacteriota</taxon>
    </lineage>
</organism>
<feature type="transmembrane region" description="Helical" evidence="2">
    <location>
        <begin position="489"/>
        <end position="513"/>
    </location>
</feature>
<feature type="transmembrane region" description="Helical" evidence="2">
    <location>
        <begin position="333"/>
        <end position="351"/>
    </location>
</feature>
<accession>A0A1F6CAK5</accession>
<feature type="region of interest" description="Disordered" evidence="1">
    <location>
        <begin position="1"/>
        <end position="21"/>
    </location>
</feature>
<protein>
    <recommendedName>
        <fullName evidence="3">DUF6785 domain-containing protein</fullName>
    </recommendedName>
</protein>
<comment type="caution">
    <text evidence="4">The sequence shown here is derived from an EMBL/GenBank/DDBJ whole genome shotgun (WGS) entry which is preliminary data.</text>
</comment>
<feature type="non-terminal residue" evidence="4">
    <location>
        <position position="538"/>
    </location>
</feature>
<dbReference type="InterPro" id="IPR046712">
    <property type="entry name" value="DUF6785"/>
</dbReference>
<name>A0A1F6CAK5_HANXR</name>
<sequence>MIETKPQTVSETPVSEAPASGVTPRAVGIGALLSVLLAALAVCGHALGGGLPADGVGTGALSLLFALVCGTGLLRRAGVVRSGLSPAELMVVFSMLLMASALPVNGVLIYLLPHMAGYAHYATPENAWGSRVIPVLPDGLVIKDAAVAKGFFEGLGPGGEVPYGAWAGPLCAWAVLLGAFCFTMISLMVIFRKRWVEQERLSFPLAQLPASLVEHPAGERALLSNGVFWFGFGVAALVGLSLIVSRFLPFIPAVNLGFGIRFYRNSIGVPFSTDFLALGISYLVSMDILISILLFTFLSYVQIYLVTVSGSAILGSPPYLPYAHYTQLHQEGVGALIVLVGFGFYEARHHLKDVFGKAFGSAPEVDDGDELISYRAAVVGALAGVGFICCWLAMTGISWWVAPVFAGLMLATYLGIARILAEAGVVMKAPLSPMQVLLNAAGTQALGGPTVAGCFLAQPWAFPDAAHAAASASTSLKLTHRAGLRARPLFYALALALALGGVTATVTLLHYAYTLGAYGFAETGFVIKAVNYHLSYYG</sequence>
<feature type="transmembrane region" description="Helical" evidence="2">
    <location>
        <begin position="267"/>
        <end position="285"/>
    </location>
</feature>
<feature type="transmembrane region" description="Helical" evidence="2">
    <location>
        <begin position="89"/>
        <end position="112"/>
    </location>
</feature>
<dbReference type="EMBL" id="MFKF01000334">
    <property type="protein sequence ID" value="OGG46216.1"/>
    <property type="molecule type" value="Genomic_DNA"/>
</dbReference>
<reference evidence="4 5" key="1">
    <citation type="journal article" date="2016" name="Nat. Commun.">
        <title>Thousands of microbial genomes shed light on interconnected biogeochemical processes in an aquifer system.</title>
        <authorList>
            <person name="Anantharaman K."/>
            <person name="Brown C.T."/>
            <person name="Hug L.A."/>
            <person name="Sharon I."/>
            <person name="Castelle C.J."/>
            <person name="Probst A.J."/>
            <person name="Thomas B.C."/>
            <person name="Singh A."/>
            <person name="Wilkins M.J."/>
            <person name="Karaoz U."/>
            <person name="Brodie E.L."/>
            <person name="Williams K.H."/>
            <person name="Hubbard S.S."/>
            <person name="Banfield J.F."/>
        </authorList>
    </citation>
    <scope>NUCLEOTIDE SEQUENCE [LARGE SCALE GENOMIC DNA]</scope>
    <source>
        <strain evidence="5">RIFCSPLOWO2_12_FULL_64_10</strain>
    </source>
</reference>
<feature type="transmembrane region" description="Helical" evidence="2">
    <location>
        <begin position="227"/>
        <end position="247"/>
    </location>
</feature>
<evidence type="ECO:0000256" key="1">
    <source>
        <dbReference type="SAM" id="MobiDB-lite"/>
    </source>
</evidence>
<evidence type="ECO:0000259" key="3">
    <source>
        <dbReference type="Pfam" id="PF20581"/>
    </source>
</evidence>
<dbReference type="GO" id="GO:0016020">
    <property type="term" value="C:membrane"/>
    <property type="evidence" value="ECO:0007669"/>
    <property type="project" value="UniProtKB-SubCell"/>
</dbReference>
<feature type="transmembrane region" description="Helical" evidence="2">
    <location>
        <begin position="166"/>
        <end position="191"/>
    </location>
</feature>
<keyword evidence="2" id="KW-0812">Transmembrane</keyword>
<evidence type="ECO:0000313" key="4">
    <source>
        <dbReference type="EMBL" id="OGG46216.1"/>
    </source>
</evidence>
<feature type="transmembrane region" description="Helical" evidence="2">
    <location>
        <begin position="400"/>
        <end position="421"/>
    </location>
</feature>
<feature type="transmembrane region" description="Helical" evidence="2">
    <location>
        <begin position="26"/>
        <end position="47"/>
    </location>
</feature>
<feature type="domain" description="DUF6785" evidence="3">
    <location>
        <begin position="23"/>
        <end position="516"/>
    </location>
</feature>
<feature type="compositionally biased region" description="Polar residues" evidence="1">
    <location>
        <begin position="1"/>
        <end position="13"/>
    </location>
</feature>
<dbReference type="GO" id="GO:0035673">
    <property type="term" value="F:oligopeptide transmembrane transporter activity"/>
    <property type="evidence" value="ECO:0007669"/>
    <property type="project" value="InterPro"/>
</dbReference>
<proteinExistence type="predicted"/>
<dbReference type="Proteomes" id="UP000178606">
    <property type="component" value="Unassembled WGS sequence"/>
</dbReference>
<keyword evidence="2" id="KW-1133">Transmembrane helix</keyword>
<gene>
    <name evidence="4" type="ORF">A3F84_15170</name>
</gene>